<feature type="transmembrane region" description="Helical" evidence="1">
    <location>
        <begin position="92"/>
        <end position="112"/>
    </location>
</feature>
<dbReference type="Proteomes" id="UP000223828">
    <property type="component" value="Unassembled WGS sequence"/>
</dbReference>
<dbReference type="GO" id="GO:0006465">
    <property type="term" value="P:signal peptide processing"/>
    <property type="evidence" value="ECO:0007669"/>
    <property type="project" value="TreeGrafter"/>
</dbReference>
<dbReference type="GO" id="GO:0005886">
    <property type="term" value="C:plasma membrane"/>
    <property type="evidence" value="ECO:0007669"/>
    <property type="project" value="TreeGrafter"/>
</dbReference>
<dbReference type="OrthoDB" id="9789291at2"/>
<feature type="transmembrane region" description="Helical" evidence="1">
    <location>
        <begin position="208"/>
        <end position="228"/>
    </location>
</feature>
<proteinExistence type="predicted"/>
<evidence type="ECO:0000313" key="4">
    <source>
        <dbReference type="Proteomes" id="UP000223828"/>
    </source>
</evidence>
<accession>A0A2C6WJL7</accession>
<sequence length="236" mass="27570">MFQLLLICPILFSFLYQLSFVNNLNLTYFKLQSRCDYCYQRLKFKEMVPVLSFLLQKGKTKCCHRKLSYCYLVGEILAIFPAFFALQYTPMLTIDFTSFLLIYLFLLVFALYDLATLSIPIHLLFIFTICICILVPMHFISFFTISSLLHLIYWFSNKAIGYGDILLFSILSLALPFIIFSYLFLFTFIIGGGYALLQLTCFKNSKQIVPLIPFIFLAYNLINILQQYTYYGGIFI</sequence>
<feature type="domain" description="Prepilin peptidase A24 N-terminal" evidence="2">
    <location>
        <begin position="8"/>
        <end position="82"/>
    </location>
</feature>
<organism evidence="3 4">
    <name type="scientific">Staphylococcus edaphicus</name>
    <dbReference type="NCBI Taxonomy" id="1955013"/>
    <lineage>
        <taxon>Bacteria</taxon>
        <taxon>Bacillati</taxon>
        <taxon>Bacillota</taxon>
        <taxon>Bacilli</taxon>
        <taxon>Bacillales</taxon>
        <taxon>Staphylococcaceae</taxon>
        <taxon>Staphylococcus</taxon>
    </lineage>
</organism>
<keyword evidence="1" id="KW-1133">Transmembrane helix</keyword>
<feature type="transmembrane region" description="Helical" evidence="1">
    <location>
        <begin position="67"/>
        <end position="86"/>
    </location>
</feature>
<dbReference type="EMBL" id="MRZN01000001">
    <property type="protein sequence ID" value="PHK50968.1"/>
    <property type="molecule type" value="Genomic_DNA"/>
</dbReference>
<name>A0A2C6WJL7_9STAP</name>
<dbReference type="InterPro" id="IPR010627">
    <property type="entry name" value="Prepilin_pept_A24_N"/>
</dbReference>
<gene>
    <name evidence="3" type="ORF">BTJ66_01325</name>
</gene>
<evidence type="ECO:0000256" key="1">
    <source>
        <dbReference type="SAM" id="Phobius"/>
    </source>
</evidence>
<evidence type="ECO:0000313" key="3">
    <source>
        <dbReference type="EMBL" id="PHK50968.1"/>
    </source>
</evidence>
<dbReference type="PANTHER" id="PTHR30487:SF0">
    <property type="entry name" value="PREPILIN LEADER PEPTIDASE_N-METHYLTRANSFERASE-RELATED"/>
    <property type="match status" value="1"/>
</dbReference>
<keyword evidence="1" id="KW-0812">Transmembrane</keyword>
<dbReference type="InterPro" id="IPR050882">
    <property type="entry name" value="Prepilin_peptidase/N-MTase"/>
</dbReference>
<evidence type="ECO:0000259" key="2">
    <source>
        <dbReference type="Pfam" id="PF06750"/>
    </source>
</evidence>
<reference evidence="4" key="1">
    <citation type="submission" date="2017-10" db="EMBL/GenBank/DDBJ databases">
        <title>Staphylococcus edaphicus sp. nov., isolated in Antarctica, harbouring mecC gene and genomic islands essential in adaptation to extreme environment.</title>
        <authorList>
            <person name="Pantucek R."/>
            <person name="Sedlacek I."/>
            <person name="Indrakova A."/>
            <person name="Vrbovska V."/>
            <person name="Maslanova I."/>
            <person name="Kovarovic V."/>
            <person name="Svec P."/>
            <person name="Kralova S."/>
            <person name="Kristofova L."/>
            <person name="Keklakova J."/>
            <person name="Petras P."/>
            <person name="Doskar J."/>
        </authorList>
    </citation>
    <scope>NUCLEOTIDE SEQUENCE [LARGE SCALE GENOMIC DNA]</scope>
    <source>
        <strain evidence="4">CCM 5085</strain>
    </source>
</reference>
<feature type="transmembrane region" description="Helical" evidence="1">
    <location>
        <begin position="165"/>
        <end position="196"/>
    </location>
</feature>
<dbReference type="Pfam" id="PF06750">
    <property type="entry name" value="A24_N_bact"/>
    <property type="match status" value="1"/>
</dbReference>
<protein>
    <submittedName>
        <fullName evidence="3">Signal peptidase</fullName>
    </submittedName>
</protein>
<dbReference type="GO" id="GO:0004190">
    <property type="term" value="F:aspartic-type endopeptidase activity"/>
    <property type="evidence" value="ECO:0007669"/>
    <property type="project" value="TreeGrafter"/>
</dbReference>
<comment type="caution">
    <text evidence="3">The sequence shown here is derived from an EMBL/GenBank/DDBJ whole genome shotgun (WGS) entry which is preliminary data.</text>
</comment>
<feature type="transmembrane region" description="Helical" evidence="1">
    <location>
        <begin position="124"/>
        <end position="153"/>
    </location>
</feature>
<dbReference type="PANTHER" id="PTHR30487">
    <property type="entry name" value="TYPE 4 PREPILIN-LIKE PROTEINS LEADER PEPTIDE-PROCESSING ENZYME"/>
    <property type="match status" value="1"/>
</dbReference>
<keyword evidence="1" id="KW-0472">Membrane</keyword>
<dbReference type="AlphaFoldDB" id="A0A2C6WJL7"/>
<dbReference type="RefSeq" id="WP_099089198.1">
    <property type="nucleotide sequence ID" value="NZ_MRZN01000001.1"/>
</dbReference>